<keyword evidence="1" id="KW-0175">Coiled coil</keyword>
<feature type="compositionally biased region" description="Basic residues" evidence="2">
    <location>
        <begin position="368"/>
        <end position="377"/>
    </location>
</feature>
<name>I7LVY5_TETTS</name>
<evidence type="ECO:0000256" key="2">
    <source>
        <dbReference type="SAM" id="MobiDB-lite"/>
    </source>
</evidence>
<feature type="compositionally biased region" description="Polar residues" evidence="2">
    <location>
        <begin position="418"/>
        <end position="440"/>
    </location>
</feature>
<feature type="region of interest" description="Disordered" evidence="2">
    <location>
        <begin position="599"/>
        <end position="623"/>
    </location>
</feature>
<evidence type="ECO:0000256" key="1">
    <source>
        <dbReference type="SAM" id="Coils"/>
    </source>
</evidence>
<evidence type="ECO:0000313" key="3">
    <source>
        <dbReference type="EMBL" id="EAS00343.2"/>
    </source>
</evidence>
<keyword evidence="4" id="KW-1185">Reference proteome</keyword>
<dbReference type="KEGG" id="tet:TTHERM_00219160"/>
<reference evidence="4" key="1">
    <citation type="journal article" date="2006" name="PLoS Biol.">
        <title>Macronuclear genome sequence of the ciliate Tetrahymena thermophila, a model eukaryote.</title>
        <authorList>
            <person name="Eisen J.A."/>
            <person name="Coyne R.S."/>
            <person name="Wu M."/>
            <person name="Wu D."/>
            <person name="Thiagarajan M."/>
            <person name="Wortman J.R."/>
            <person name="Badger J.H."/>
            <person name="Ren Q."/>
            <person name="Amedeo P."/>
            <person name="Jones K.M."/>
            <person name="Tallon L.J."/>
            <person name="Delcher A.L."/>
            <person name="Salzberg S.L."/>
            <person name="Silva J.C."/>
            <person name="Haas B.J."/>
            <person name="Majoros W.H."/>
            <person name="Farzad M."/>
            <person name="Carlton J.M."/>
            <person name="Smith R.K. Jr."/>
            <person name="Garg J."/>
            <person name="Pearlman R.E."/>
            <person name="Karrer K.M."/>
            <person name="Sun L."/>
            <person name="Manning G."/>
            <person name="Elde N.C."/>
            <person name="Turkewitz A.P."/>
            <person name="Asai D.J."/>
            <person name="Wilkes D.E."/>
            <person name="Wang Y."/>
            <person name="Cai H."/>
            <person name="Collins K."/>
            <person name="Stewart B.A."/>
            <person name="Lee S.R."/>
            <person name="Wilamowska K."/>
            <person name="Weinberg Z."/>
            <person name="Ruzzo W.L."/>
            <person name="Wloga D."/>
            <person name="Gaertig J."/>
            <person name="Frankel J."/>
            <person name="Tsao C.-C."/>
            <person name="Gorovsky M.A."/>
            <person name="Keeling P.J."/>
            <person name="Waller R.F."/>
            <person name="Patron N.J."/>
            <person name="Cherry J.M."/>
            <person name="Stover N.A."/>
            <person name="Krieger C.J."/>
            <person name="del Toro C."/>
            <person name="Ryder H.F."/>
            <person name="Williamson S.C."/>
            <person name="Barbeau R.A."/>
            <person name="Hamilton E.P."/>
            <person name="Orias E."/>
        </authorList>
    </citation>
    <scope>NUCLEOTIDE SEQUENCE [LARGE SCALE GENOMIC DNA]</scope>
    <source>
        <strain evidence="4">SB210</strain>
    </source>
</reference>
<dbReference type="EMBL" id="GG662621">
    <property type="protein sequence ID" value="EAS00343.2"/>
    <property type="molecule type" value="Genomic_DNA"/>
</dbReference>
<dbReference type="InParanoid" id="I7LVY5"/>
<sequence length="797" mass="93042">MIQNARPKSQFSTLLYLQFVNEQQFKKSCQQLDLKEFILELSSSNFIDSLSLKNLGNICFMLATGIFLQYSQINSSLKDKVKLFAQSILNEKDRKDKLTATNYKTKRKNRTTTTNKKRDDRDQLIQDVFKSARAIRMQSINNLENSLAYRNYPSYILPNDMSLTYLLQNPLINPIDGLNEIQSHGYSNQSSQKMNDVMELDFLPQNDKIFEDIQIILNSDQSNQSYYKLSSFPSDIHLQIVDNQWESISQNSNINKNQSIRQEVMQEIMDNGFLDQPVDEETAQINLEEFERQQRLDLLRFQKQSTKKIQQELQNTNENLFTQLQNYSLKDRKIYKIKNIQTHQKTENNDNYPEFSQISSVTYNQNVGRKRGQKGRKNRDYHQKDKVKVILDTSIDQKINTSLNSSQDPLNTSQSEIFNSRKQQPQKQTSNKLSLNQAQKKNTKKLSYEKPDSFLQQLEINSLQQIDQFSNFQKYHLFNQNPNEIQFKSSNFQSSELQTNQLINHPLAQLDLIQHAISELDQTPNNSFKPQMLGNQKYDQIFRTNLKADQSLNSSFSYPQQSSEYSSQIAAVMHGEKQFHEQQYLMEEYQQYPFNQKFSTQKKDHDSSSNQSKQDQTSQKSKSLQKVQLNQYINIQPLANLSFNQIQMNESKRNQISHLNEFNSILDPIIEGQTSLMILQGMQDKSSLQCEGILQSPLYMQDSLLEINSSNTNLDNKENFLHLSKEANQLLQMIVQKIKEKKLKKLELEKNFSGTQQVKSFVFYNLLSLKAADKIELIQKQQLNFSPIEISINENQV</sequence>
<accession>I7LVY5</accession>
<organism evidence="3 4">
    <name type="scientific">Tetrahymena thermophila (strain SB210)</name>
    <dbReference type="NCBI Taxonomy" id="312017"/>
    <lineage>
        <taxon>Eukaryota</taxon>
        <taxon>Sar</taxon>
        <taxon>Alveolata</taxon>
        <taxon>Ciliophora</taxon>
        <taxon>Intramacronucleata</taxon>
        <taxon>Oligohymenophorea</taxon>
        <taxon>Hymenostomatida</taxon>
        <taxon>Tetrahymenina</taxon>
        <taxon>Tetrahymenidae</taxon>
        <taxon>Tetrahymena</taxon>
    </lineage>
</organism>
<dbReference type="GeneID" id="7837692"/>
<dbReference type="Proteomes" id="UP000009168">
    <property type="component" value="Unassembled WGS sequence"/>
</dbReference>
<proteinExistence type="predicted"/>
<feature type="compositionally biased region" description="Low complexity" evidence="2">
    <location>
        <begin position="608"/>
        <end position="623"/>
    </location>
</feature>
<feature type="coiled-coil region" evidence="1">
    <location>
        <begin position="299"/>
        <end position="330"/>
    </location>
</feature>
<evidence type="ECO:0000313" key="4">
    <source>
        <dbReference type="Proteomes" id="UP000009168"/>
    </source>
</evidence>
<protein>
    <submittedName>
        <fullName evidence="3">Uncharacterized protein</fullName>
    </submittedName>
</protein>
<feature type="region of interest" description="Disordered" evidence="2">
    <location>
        <begin position="360"/>
        <end position="385"/>
    </location>
</feature>
<dbReference type="RefSeq" id="XP_001020588.2">
    <property type="nucleotide sequence ID" value="XM_001020588.2"/>
</dbReference>
<dbReference type="AlphaFoldDB" id="I7LVY5"/>
<feature type="region of interest" description="Disordered" evidence="2">
    <location>
        <begin position="418"/>
        <end position="447"/>
    </location>
</feature>
<gene>
    <name evidence="3" type="ORF">TTHERM_00219160</name>
</gene>